<evidence type="ECO:0000313" key="4">
    <source>
        <dbReference type="Proteomes" id="UP000632138"/>
    </source>
</evidence>
<dbReference type="Gene3D" id="3.30.70.3040">
    <property type="match status" value="1"/>
</dbReference>
<evidence type="ECO:0000256" key="1">
    <source>
        <dbReference type="SAM" id="Phobius"/>
    </source>
</evidence>
<dbReference type="RefSeq" id="WP_203374786.1">
    <property type="nucleotide sequence ID" value="NZ_JAENHP010000001.1"/>
</dbReference>
<name>A0ABS2A520_9ACTN</name>
<organism evidence="3 4">
    <name type="scientific">Paractinoplanes ovalisporus</name>
    <dbReference type="NCBI Taxonomy" id="2810368"/>
    <lineage>
        <taxon>Bacteria</taxon>
        <taxon>Bacillati</taxon>
        <taxon>Actinomycetota</taxon>
        <taxon>Actinomycetes</taxon>
        <taxon>Micromonosporales</taxon>
        <taxon>Micromonosporaceae</taxon>
        <taxon>Paractinoplanes</taxon>
    </lineage>
</organism>
<evidence type="ECO:0000259" key="2">
    <source>
        <dbReference type="Pfam" id="PF18075"/>
    </source>
</evidence>
<dbReference type="InterPro" id="IPR040690">
    <property type="entry name" value="FtsX_ECD"/>
</dbReference>
<dbReference type="Pfam" id="PF18075">
    <property type="entry name" value="FtsX_ECD"/>
    <property type="match status" value="1"/>
</dbReference>
<feature type="domain" description="FtsX extracellular" evidence="2">
    <location>
        <begin position="106"/>
        <end position="188"/>
    </location>
</feature>
<feature type="transmembrane region" description="Helical" evidence="1">
    <location>
        <begin position="44"/>
        <end position="64"/>
    </location>
</feature>
<evidence type="ECO:0000313" key="3">
    <source>
        <dbReference type="EMBL" id="MBM2614938.1"/>
    </source>
</evidence>
<gene>
    <name evidence="3" type="ORF">JIG36_05115</name>
</gene>
<reference evidence="3 4" key="1">
    <citation type="submission" date="2021-01" db="EMBL/GenBank/DDBJ databases">
        <title>Actinoplanes sp. nov. LDG1-06 isolated from lichen.</title>
        <authorList>
            <person name="Saeng-In P."/>
            <person name="Phongsopitanun W."/>
            <person name="Kanchanasin P."/>
            <person name="Yuki M."/>
            <person name="Kudo T."/>
            <person name="Ohkuma M."/>
            <person name="Tanasupawat S."/>
        </authorList>
    </citation>
    <scope>NUCLEOTIDE SEQUENCE [LARGE SCALE GENOMIC DNA]</scope>
    <source>
        <strain evidence="3 4">LDG1-06</strain>
    </source>
</reference>
<accession>A0ABS2A520</accession>
<keyword evidence="1" id="KW-0812">Transmembrane</keyword>
<sequence length="204" mass="21824">MDANLREQFDRAVSDDPGADVSEMARVAIAEGGQVRRRRRTAMAGMAAGVAVALGVGTVFGLSARQPETAAPPITIAAAMLPQVAPACRAQAEEADATDAAIFGTLSEPQRTSLRAALDADPRVKSLTYESNQEAYERFKALWEDSSPEFVASLSTESFPESFRVRLTDRSRFPAFQADYRRKPGVLDIVGHVCPPSAPVGGVQ</sequence>
<dbReference type="Proteomes" id="UP000632138">
    <property type="component" value="Unassembled WGS sequence"/>
</dbReference>
<comment type="caution">
    <text evidence="3">The sequence shown here is derived from an EMBL/GenBank/DDBJ whole genome shotgun (WGS) entry which is preliminary data.</text>
</comment>
<protein>
    <recommendedName>
        <fullName evidence="2">FtsX extracellular domain-containing protein</fullName>
    </recommendedName>
</protein>
<dbReference type="EMBL" id="JAENHP010000001">
    <property type="protein sequence ID" value="MBM2614938.1"/>
    <property type="molecule type" value="Genomic_DNA"/>
</dbReference>
<keyword evidence="1" id="KW-0472">Membrane</keyword>
<keyword evidence="4" id="KW-1185">Reference proteome</keyword>
<keyword evidence="1" id="KW-1133">Transmembrane helix</keyword>
<proteinExistence type="predicted"/>